<dbReference type="EMBL" id="CAJVCH010193528">
    <property type="protein sequence ID" value="CAG7730393.1"/>
    <property type="molecule type" value="Genomic_DNA"/>
</dbReference>
<dbReference type="Proteomes" id="UP000708208">
    <property type="component" value="Unassembled WGS sequence"/>
</dbReference>
<name>A0A8J2K666_9HEXA</name>
<comment type="caution">
    <text evidence="1">The sequence shown here is derived from an EMBL/GenBank/DDBJ whole genome shotgun (WGS) entry which is preliminary data.</text>
</comment>
<dbReference type="AlphaFoldDB" id="A0A8J2K666"/>
<organism evidence="1 2">
    <name type="scientific">Allacma fusca</name>
    <dbReference type="NCBI Taxonomy" id="39272"/>
    <lineage>
        <taxon>Eukaryota</taxon>
        <taxon>Metazoa</taxon>
        <taxon>Ecdysozoa</taxon>
        <taxon>Arthropoda</taxon>
        <taxon>Hexapoda</taxon>
        <taxon>Collembola</taxon>
        <taxon>Symphypleona</taxon>
        <taxon>Sminthuridae</taxon>
        <taxon>Allacma</taxon>
    </lineage>
</organism>
<evidence type="ECO:0000313" key="1">
    <source>
        <dbReference type="EMBL" id="CAG7730393.1"/>
    </source>
</evidence>
<sequence length="66" mass="7294">MNVTTSDLLLIAVVSVAWLILSHSSLTSIDSCVPLLGLGRRLMNFLARVSQNFSLDRVTLSRKHLI</sequence>
<keyword evidence="2" id="KW-1185">Reference proteome</keyword>
<protein>
    <submittedName>
        <fullName evidence="1">Uncharacterized protein</fullName>
    </submittedName>
</protein>
<reference evidence="1" key="1">
    <citation type="submission" date="2021-06" db="EMBL/GenBank/DDBJ databases">
        <authorList>
            <person name="Hodson N. C."/>
            <person name="Mongue J. A."/>
            <person name="Jaron S. K."/>
        </authorList>
    </citation>
    <scope>NUCLEOTIDE SEQUENCE</scope>
</reference>
<evidence type="ECO:0000313" key="2">
    <source>
        <dbReference type="Proteomes" id="UP000708208"/>
    </source>
</evidence>
<gene>
    <name evidence="1" type="ORF">AFUS01_LOCUS19041</name>
</gene>
<accession>A0A8J2K666</accession>
<proteinExistence type="predicted"/>